<keyword evidence="1" id="KW-0472">Membrane</keyword>
<dbReference type="STRING" id="443156.SAMN04489867_1802"/>
<evidence type="ECO:0000313" key="4">
    <source>
        <dbReference type="Proteomes" id="UP000199077"/>
    </source>
</evidence>
<feature type="transmembrane region" description="Helical" evidence="1">
    <location>
        <begin position="38"/>
        <end position="57"/>
    </location>
</feature>
<dbReference type="EMBL" id="LT629711">
    <property type="protein sequence ID" value="SDP23098.1"/>
    <property type="molecule type" value="Genomic_DNA"/>
</dbReference>
<feature type="domain" description="DUF58" evidence="2">
    <location>
        <begin position="221"/>
        <end position="313"/>
    </location>
</feature>
<dbReference type="InterPro" id="IPR002881">
    <property type="entry name" value="DUF58"/>
</dbReference>
<dbReference type="PANTHER" id="PTHR34351:SF1">
    <property type="entry name" value="SLR1927 PROTEIN"/>
    <property type="match status" value="1"/>
</dbReference>
<gene>
    <name evidence="3" type="ORF">SAMN04489867_1802</name>
</gene>
<dbReference type="Pfam" id="PF01882">
    <property type="entry name" value="DUF58"/>
    <property type="match status" value="1"/>
</dbReference>
<dbReference type="PANTHER" id="PTHR34351">
    <property type="entry name" value="SLR1927 PROTEIN-RELATED"/>
    <property type="match status" value="1"/>
</dbReference>
<proteinExistence type="predicted"/>
<keyword evidence="1" id="KW-0812">Transmembrane</keyword>
<evidence type="ECO:0000259" key="2">
    <source>
        <dbReference type="Pfam" id="PF01882"/>
    </source>
</evidence>
<organism evidence="3 4">
    <name type="scientific">Pedococcus dokdonensis</name>
    <dbReference type="NCBI Taxonomy" id="443156"/>
    <lineage>
        <taxon>Bacteria</taxon>
        <taxon>Bacillati</taxon>
        <taxon>Actinomycetota</taxon>
        <taxon>Actinomycetes</taxon>
        <taxon>Micrococcales</taxon>
        <taxon>Intrasporangiaceae</taxon>
        <taxon>Pedococcus</taxon>
    </lineage>
</organism>
<keyword evidence="4" id="KW-1185">Reference proteome</keyword>
<sequence>MATDPGTGEVARTRPGVRGATVRRPGVRGATVRPSARGWVVLATGAVLTVAGVSAGYPTVRGLGLALLALEVVSLASVLLRLPVSVHRTIAPSRVARLDPCQGRLALTSSSGRFGVSLDAQDRVGGRPVDIDVPWLAPGETREVVFDLPTERMGRLAIGPMTLRRNGFAGLWLRVMDLGDTRDLLVTPQLHRCTGVPSGLTRGHAGADERVERGGTDLTGLREYVPGDDLRRLHWATTARTGTLMIREDSDPSRAHLTVLVDDSPASTREPGDLDEMADVAASLLRAAVADGNPCRLVSISGRADVDLPAGIGVAVDPVGVLEPALVALCDLAAEIGPQQPAIPALHGTDVLVVVGSRHSDRTRLATIAGGLRPTLLLVDPTAEAPITWAAGAATLSGARARDVLATWDAVRS</sequence>
<evidence type="ECO:0000256" key="1">
    <source>
        <dbReference type="SAM" id="Phobius"/>
    </source>
</evidence>
<dbReference type="Proteomes" id="UP000199077">
    <property type="component" value="Chromosome I"/>
</dbReference>
<reference evidence="4" key="1">
    <citation type="submission" date="2016-10" db="EMBL/GenBank/DDBJ databases">
        <authorList>
            <person name="Varghese N."/>
            <person name="Submissions S."/>
        </authorList>
    </citation>
    <scope>NUCLEOTIDE SEQUENCE [LARGE SCALE GENOMIC DNA]</scope>
    <source>
        <strain evidence="4">DSM 22329</strain>
    </source>
</reference>
<keyword evidence="1" id="KW-1133">Transmembrane helix</keyword>
<evidence type="ECO:0000313" key="3">
    <source>
        <dbReference type="EMBL" id="SDP23098.1"/>
    </source>
</evidence>
<accession>A0A1H0R285</accession>
<protein>
    <recommendedName>
        <fullName evidence="2">DUF58 domain-containing protein</fullName>
    </recommendedName>
</protein>
<dbReference type="AlphaFoldDB" id="A0A1H0R285"/>
<name>A0A1H0R285_9MICO</name>